<keyword evidence="2" id="KW-1185">Reference proteome</keyword>
<dbReference type="Proteomes" id="UP001500518">
    <property type="component" value="Unassembled WGS sequence"/>
</dbReference>
<sequence>MRVLFDIVHPADVLLFYHPIMRLRERGDEVLVLSREKDVACRLLDELGIAHRTISAKGTGTMGLARELVQRDFGMWREVRRFRPDVMIGLGGVAIAHAGWLTGRPSIAFYAADTAKLQTRLTWPFITHLYVPEVYQGQTPEGRTTRFPGIKELSYFHPDNFTVDEERARRAGWQPGQDCFLIRTVAWGANHDIGKTGWSDGTLAALVEFLSARGKVILSTERELSGDLKPYLYQGEAKDLHHLMAKCALYVGESATMAHEAALLGTPAIYDGADHPGTTRDLAANGLVTALRQPGEDALLTEVERLLEPSEQESFEAKREGYLAGKGNLATYIVAAIERHAR</sequence>
<dbReference type="RefSeq" id="WP_346033572.1">
    <property type="nucleotide sequence ID" value="NZ_BAABHV010000021.1"/>
</dbReference>
<dbReference type="InterPro" id="IPR007152">
    <property type="entry name" value="DUF354"/>
</dbReference>
<name>A0ABP9KIM0_9SPHN</name>
<dbReference type="SUPFAM" id="SSF53756">
    <property type="entry name" value="UDP-Glycosyltransferase/glycogen phosphorylase"/>
    <property type="match status" value="1"/>
</dbReference>
<dbReference type="PANTHER" id="PTHR39662">
    <property type="entry name" value="DUF354 DOMAIN-CONTAINING PROTEIN-RELATED"/>
    <property type="match status" value="1"/>
</dbReference>
<reference evidence="2" key="1">
    <citation type="journal article" date="2019" name="Int. J. Syst. Evol. Microbiol.">
        <title>The Global Catalogue of Microorganisms (GCM) 10K type strain sequencing project: providing services to taxonomists for standard genome sequencing and annotation.</title>
        <authorList>
            <consortium name="The Broad Institute Genomics Platform"/>
            <consortium name="The Broad Institute Genome Sequencing Center for Infectious Disease"/>
            <person name="Wu L."/>
            <person name="Ma J."/>
        </authorList>
    </citation>
    <scope>NUCLEOTIDE SEQUENCE [LARGE SCALE GENOMIC DNA]</scope>
    <source>
        <strain evidence="2">JCM 18014</strain>
    </source>
</reference>
<dbReference type="PIRSF" id="PIRSF005357">
    <property type="entry name" value="UCP005357"/>
    <property type="match status" value="1"/>
</dbReference>
<evidence type="ECO:0000313" key="2">
    <source>
        <dbReference type="Proteomes" id="UP001500518"/>
    </source>
</evidence>
<dbReference type="PANTHER" id="PTHR39662:SF1">
    <property type="entry name" value="DUF354 DOMAIN-CONTAINING PROTEIN"/>
    <property type="match status" value="1"/>
</dbReference>
<dbReference type="EMBL" id="BAABHV010000021">
    <property type="protein sequence ID" value="GAA5059682.1"/>
    <property type="molecule type" value="Genomic_DNA"/>
</dbReference>
<dbReference type="Pfam" id="PF04007">
    <property type="entry name" value="DUF354"/>
    <property type="match status" value="1"/>
</dbReference>
<organism evidence="1 2">
    <name type="scientific">Erythrobacter westpacificensis</name>
    <dbReference type="NCBI Taxonomy" id="1055231"/>
    <lineage>
        <taxon>Bacteria</taxon>
        <taxon>Pseudomonadati</taxon>
        <taxon>Pseudomonadota</taxon>
        <taxon>Alphaproteobacteria</taxon>
        <taxon>Sphingomonadales</taxon>
        <taxon>Erythrobacteraceae</taxon>
        <taxon>Erythrobacter/Porphyrobacter group</taxon>
        <taxon>Erythrobacter</taxon>
    </lineage>
</organism>
<accession>A0ABP9KIM0</accession>
<gene>
    <name evidence="1" type="ORF">GCM10023208_27260</name>
</gene>
<proteinExistence type="predicted"/>
<evidence type="ECO:0000313" key="1">
    <source>
        <dbReference type="EMBL" id="GAA5059682.1"/>
    </source>
</evidence>
<comment type="caution">
    <text evidence="1">The sequence shown here is derived from an EMBL/GenBank/DDBJ whole genome shotgun (WGS) entry which is preliminary data.</text>
</comment>
<protein>
    <submittedName>
        <fullName evidence="1">DUF354 domain-containing protein</fullName>
    </submittedName>
</protein>